<accession>A0A7W6BA36</accession>
<gene>
    <name evidence="2" type="ORF">GGQ65_001341</name>
</gene>
<protein>
    <submittedName>
        <fullName evidence="2">Uncharacterized protein</fullName>
    </submittedName>
</protein>
<dbReference type="Proteomes" id="UP000545490">
    <property type="component" value="Unassembled WGS sequence"/>
</dbReference>
<name>A0A7W6BA36_9HYPH</name>
<keyword evidence="1" id="KW-0812">Transmembrane</keyword>
<evidence type="ECO:0000313" key="2">
    <source>
        <dbReference type="EMBL" id="MBB3914071.1"/>
    </source>
</evidence>
<dbReference type="EMBL" id="JACIDG010000003">
    <property type="protein sequence ID" value="MBB3914071.1"/>
    <property type="molecule type" value="Genomic_DNA"/>
</dbReference>
<evidence type="ECO:0000313" key="3">
    <source>
        <dbReference type="Proteomes" id="UP000545490"/>
    </source>
</evidence>
<keyword evidence="1" id="KW-1133">Transmembrane helix</keyword>
<sequence length="49" mass="5407">MRIASRFKEEKLLLAARVVATIAYLFEHAVMEMRRGGALIAAALAIMMA</sequence>
<feature type="transmembrane region" description="Helical" evidence="1">
    <location>
        <begin position="12"/>
        <end position="31"/>
    </location>
</feature>
<proteinExistence type="predicted"/>
<dbReference type="RefSeq" id="WP_245438193.1">
    <property type="nucleotide sequence ID" value="NZ_JACIDG010000003.1"/>
</dbReference>
<organism evidence="2 3">
    <name type="scientific">Rhizobium fabae</name>
    <dbReference type="NCBI Taxonomy" id="573179"/>
    <lineage>
        <taxon>Bacteria</taxon>
        <taxon>Pseudomonadati</taxon>
        <taxon>Pseudomonadota</taxon>
        <taxon>Alphaproteobacteria</taxon>
        <taxon>Hyphomicrobiales</taxon>
        <taxon>Rhizobiaceae</taxon>
        <taxon>Rhizobium/Agrobacterium group</taxon>
        <taxon>Rhizobium</taxon>
    </lineage>
</organism>
<reference evidence="2 3" key="1">
    <citation type="submission" date="2020-08" db="EMBL/GenBank/DDBJ databases">
        <title>Genomic Encyclopedia of Type Strains, Phase IV (KMG-IV): sequencing the most valuable type-strain genomes for metagenomic binning, comparative biology and taxonomic classification.</title>
        <authorList>
            <person name="Goeker M."/>
        </authorList>
    </citation>
    <scope>NUCLEOTIDE SEQUENCE [LARGE SCALE GENOMIC DNA]</scope>
    <source>
        <strain evidence="2 3">DSM 19331</strain>
    </source>
</reference>
<evidence type="ECO:0000256" key="1">
    <source>
        <dbReference type="SAM" id="Phobius"/>
    </source>
</evidence>
<dbReference type="AlphaFoldDB" id="A0A7W6BA36"/>
<keyword evidence="1" id="KW-0472">Membrane</keyword>
<comment type="caution">
    <text evidence="2">The sequence shown here is derived from an EMBL/GenBank/DDBJ whole genome shotgun (WGS) entry which is preliminary data.</text>
</comment>